<reference evidence="1 2" key="1">
    <citation type="journal article" date="2019" name="Emerg. Microbes Infect.">
        <title>Comprehensive subspecies identification of 175 nontuberculous mycobacteria species based on 7547 genomic profiles.</title>
        <authorList>
            <person name="Matsumoto Y."/>
            <person name="Kinjo T."/>
            <person name="Motooka D."/>
            <person name="Nabeya D."/>
            <person name="Jung N."/>
            <person name="Uechi K."/>
            <person name="Horii T."/>
            <person name="Iida T."/>
            <person name="Fujita J."/>
            <person name="Nakamura S."/>
        </authorList>
    </citation>
    <scope>NUCLEOTIDE SEQUENCE [LARGE SCALE GENOMIC DNA]</scope>
    <source>
        <strain evidence="1 2">JCM 6377</strain>
    </source>
</reference>
<sequence length="49" mass="5533">MQTTPDEVRDGAPPTLKESTIKALPADGELDLLRKQRIRFDGYFTGPTW</sequence>
<organism evidence="1 2">
    <name type="scientific">Mycolicibacterium agri</name>
    <name type="common">Mycobacterium agri</name>
    <dbReference type="NCBI Taxonomy" id="36811"/>
    <lineage>
        <taxon>Bacteria</taxon>
        <taxon>Bacillati</taxon>
        <taxon>Actinomycetota</taxon>
        <taxon>Actinomycetes</taxon>
        <taxon>Mycobacteriales</taxon>
        <taxon>Mycobacteriaceae</taxon>
        <taxon>Mycolicibacterium</taxon>
    </lineage>
</organism>
<evidence type="ECO:0000313" key="1">
    <source>
        <dbReference type="EMBL" id="GFG53270.1"/>
    </source>
</evidence>
<proteinExistence type="predicted"/>
<comment type="caution">
    <text evidence="1">The sequence shown here is derived from an EMBL/GenBank/DDBJ whole genome shotgun (WGS) entry which is preliminary data.</text>
</comment>
<dbReference type="AlphaFoldDB" id="A0A7I9W6S1"/>
<gene>
    <name evidence="1" type="ORF">MAGR_47110</name>
</gene>
<dbReference type="EMBL" id="BLKS01000001">
    <property type="protein sequence ID" value="GFG53270.1"/>
    <property type="molecule type" value="Genomic_DNA"/>
</dbReference>
<name>A0A7I9W6S1_MYCAG</name>
<dbReference type="RefSeq" id="WP_163701028.1">
    <property type="nucleotide sequence ID" value="NZ_BLKS01000001.1"/>
</dbReference>
<evidence type="ECO:0000313" key="2">
    <source>
        <dbReference type="Proteomes" id="UP000465302"/>
    </source>
</evidence>
<dbReference type="Proteomes" id="UP000465302">
    <property type="component" value="Unassembled WGS sequence"/>
</dbReference>
<protein>
    <submittedName>
        <fullName evidence="1">Uncharacterized protein</fullName>
    </submittedName>
</protein>
<accession>A0A7I9W6S1</accession>